<organism evidence="1 2">
    <name type="scientific">Heterodermia speciosa</name>
    <dbReference type="NCBI Taxonomy" id="116794"/>
    <lineage>
        <taxon>Eukaryota</taxon>
        <taxon>Fungi</taxon>
        <taxon>Dikarya</taxon>
        <taxon>Ascomycota</taxon>
        <taxon>Pezizomycotina</taxon>
        <taxon>Lecanoromycetes</taxon>
        <taxon>OSLEUM clade</taxon>
        <taxon>Lecanoromycetidae</taxon>
        <taxon>Caliciales</taxon>
        <taxon>Physciaceae</taxon>
        <taxon>Heterodermia</taxon>
    </lineage>
</organism>
<accession>A0A8H3FKU1</accession>
<dbReference type="InterPro" id="IPR024079">
    <property type="entry name" value="MetalloPept_cat_dom_sf"/>
</dbReference>
<dbReference type="Proteomes" id="UP000664521">
    <property type="component" value="Unassembled WGS sequence"/>
</dbReference>
<name>A0A8H3FKU1_9LECA</name>
<reference evidence="1" key="1">
    <citation type="submission" date="2021-03" db="EMBL/GenBank/DDBJ databases">
        <authorList>
            <person name="Tagirdzhanova G."/>
        </authorList>
    </citation>
    <scope>NUCLEOTIDE SEQUENCE</scope>
</reference>
<evidence type="ECO:0000313" key="1">
    <source>
        <dbReference type="EMBL" id="CAF9923728.1"/>
    </source>
</evidence>
<protein>
    <recommendedName>
        <fullName evidence="3">Lysine-specific metallo-endopeptidase domain-containing protein</fullName>
    </recommendedName>
</protein>
<dbReference type="GO" id="GO:0008237">
    <property type="term" value="F:metallopeptidase activity"/>
    <property type="evidence" value="ECO:0007669"/>
    <property type="project" value="InterPro"/>
</dbReference>
<dbReference type="Gene3D" id="3.40.390.10">
    <property type="entry name" value="Collagenase (Catalytic Domain)"/>
    <property type="match status" value="1"/>
</dbReference>
<evidence type="ECO:0008006" key="3">
    <source>
        <dbReference type="Google" id="ProtNLM"/>
    </source>
</evidence>
<comment type="caution">
    <text evidence="1">The sequence shown here is derived from an EMBL/GenBank/DDBJ whole genome shotgun (WGS) entry which is preliminary data.</text>
</comment>
<dbReference type="SUPFAM" id="SSF55486">
    <property type="entry name" value="Metalloproteases ('zincins'), catalytic domain"/>
    <property type="match status" value="1"/>
</dbReference>
<dbReference type="EMBL" id="CAJPDS010000034">
    <property type="protein sequence ID" value="CAF9923728.1"/>
    <property type="molecule type" value="Genomic_DNA"/>
</dbReference>
<sequence length="280" mass="31559">MRSEYHIENCRHQLPRLIDTIDSAIAAIRPAIEDAKLGHESRHGFRALFKFDGAKDYVVDMLLAIATLRPKRALEPWPLQPTPPQFACANKNSRNIYPFLDDHDPWQICQFSAFAAFYAPDTSYIFLCPRFFFYPVVSQDMTGRNCPGVLANQWTPNERNLYEYQTYILIHEMVHFYLQTHSLSGVTIPPEQYGLDGCVALNPLNSLHNPTSYQAYIAMVQQGCVQAPDPTRPPYHVPDGHVSTVPGLNITYMDEQIAQNGTDFLSTDENSSTAASVATA</sequence>
<keyword evidence="2" id="KW-1185">Reference proteome</keyword>
<dbReference type="OrthoDB" id="5290324at2759"/>
<proteinExistence type="predicted"/>
<gene>
    <name evidence="1" type="ORF">HETSPECPRED_005405</name>
</gene>
<dbReference type="AlphaFoldDB" id="A0A8H3FKU1"/>
<evidence type="ECO:0000313" key="2">
    <source>
        <dbReference type="Proteomes" id="UP000664521"/>
    </source>
</evidence>